<reference evidence="5" key="1">
    <citation type="journal article" date="2014" name="Int. J. Syst. Evol. Microbiol.">
        <title>Complete genome sequence of Corynebacterium casei LMG S-19264T (=DSM 44701T), isolated from a smear-ripened cheese.</title>
        <authorList>
            <consortium name="US DOE Joint Genome Institute (JGI-PGF)"/>
            <person name="Walter F."/>
            <person name="Albersmeier A."/>
            <person name="Kalinowski J."/>
            <person name="Ruckert C."/>
        </authorList>
    </citation>
    <scope>NUCLEOTIDE SEQUENCE</scope>
    <source>
        <strain evidence="5">CGMCC 1.12785</strain>
    </source>
</reference>
<feature type="region of interest" description="Disordered" evidence="2">
    <location>
        <begin position="375"/>
        <end position="437"/>
    </location>
</feature>
<dbReference type="PANTHER" id="PTHR33392:SF6">
    <property type="entry name" value="POLYISOPRENYL-TEICHOIC ACID--PEPTIDOGLYCAN TEICHOIC ACID TRANSFERASE TAGU"/>
    <property type="match status" value="1"/>
</dbReference>
<evidence type="ECO:0000256" key="3">
    <source>
        <dbReference type="SAM" id="Phobius"/>
    </source>
</evidence>
<dbReference type="InterPro" id="IPR004474">
    <property type="entry name" value="LytR_CpsA_psr"/>
</dbReference>
<dbReference type="RefSeq" id="WP_188551993.1">
    <property type="nucleotide sequence ID" value="NZ_BMFY01000021.1"/>
</dbReference>
<keyword evidence="3" id="KW-0812">Transmembrane</keyword>
<dbReference type="EMBL" id="BMFY01000021">
    <property type="protein sequence ID" value="GGA27812.1"/>
    <property type="molecule type" value="Genomic_DNA"/>
</dbReference>
<keyword evidence="6" id="KW-1185">Reference proteome</keyword>
<keyword evidence="3" id="KW-0472">Membrane</keyword>
<evidence type="ECO:0000256" key="1">
    <source>
        <dbReference type="ARBA" id="ARBA00006068"/>
    </source>
</evidence>
<comment type="similarity">
    <text evidence="1">Belongs to the LytR/CpsA/Psr (LCP) family.</text>
</comment>
<dbReference type="InterPro" id="IPR050922">
    <property type="entry name" value="LytR/CpsA/Psr_CW_biosynth"/>
</dbReference>
<gene>
    <name evidence="5" type="ORF">GCM10011333_33260</name>
</gene>
<protein>
    <recommendedName>
        <fullName evidence="4">Cell envelope-related transcriptional attenuator domain-containing protein</fullName>
    </recommendedName>
</protein>
<evidence type="ECO:0000256" key="2">
    <source>
        <dbReference type="SAM" id="MobiDB-lite"/>
    </source>
</evidence>
<reference evidence="5" key="2">
    <citation type="submission" date="2020-09" db="EMBL/GenBank/DDBJ databases">
        <authorList>
            <person name="Sun Q."/>
            <person name="Zhou Y."/>
        </authorList>
    </citation>
    <scope>NUCLEOTIDE SEQUENCE</scope>
    <source>
        <strain evidence="5">CGMCC 1.12785</strain>
    </source>
</reference>
<accession>A0A8J2XM55</accession>
<comment type="caution">
    <text evidence="5">The sequence shown here is derived from an EMBL/GenBank/DDBJ whole genome shotgun (WGS) entry which is preliminary data.</text>
</comment>
<dbReference type="PANTHER" id="PTHR33392">
    <property type="entry name" value="POLYISOPRENYL-TEICHOIC ACID--PEPTIDOGLYCAN TEICHOIC ACID TRANSFERASE TAGU"/>
    <property type="match status" value="1"/>
</dbReference>
<feature type="transmembrane region" description="Helical" evidence="3">
    <location>
        <begin position="49"/>
        <end position="71"/>
    </location>
</feature>
<dbReference type="AlphaFoldDB" id="A0A8J2XM55"/>
<evidence type="ECO:0000313" key="5">
    <source>
        <dbReference type="EMBL" id="GGA27812.1"/>
    </source>
</evidence>
<evidence type="ECO:0000313" key="6">
    <source>
        <dbReference type="Proteomes" id="UP000616114"/>
    </source>
</evidence>
<dbReference type="NCBIfam" id="TIGR00350">
    <property type="entry name" value="lytR_cpsA_psr"/>
    <property type="match status" value="1"/>
</dbReference>
<dbReference type="Proteomes" id="UP000616114">
    <property type="component" value="Unassembled WGS sequence"/>
</dbReference>
<keyword evidence="3" id="KW-1133">Transmembrane helix</keyword>
<evidence type="ECO:0000259" key="4">
    <source>
        <dbReference type="Pfam" id="PF03816"/>
    </source>
</evidence>
<organism evidence="5 6">
    <name type="scientific">Sediminivirga luteola</name>
    <dbReference type="NCBI Taxonomy" id="1774748"/>
    <lineage>
        <taxon>Bacteria</taxon>
        <taxon>Bacillati</taxon>
        <taxon>Actinomycetota</taxon>
        <taxon>Actinomycetes</taxon>
        <taxon>Micrococcales</taxon>
        <taxon>Brevibacteriaceae</taxon>
        <taxon>Sediminivirga</taxon>
    </lineage>
</organism>
<dbReference type="Gene3D" id="3.40.630.190">
    <property type="entry name" value="LCP protein"/>
    <property type="match status" value="1"/>
</dbReference>
<dbReference type="Pfam" id="PF03816">
    <property type="entry name" value="LytR_cpsA_psr"/>
    <property type="match status" value="1"/>
</dbReference>
<feature type="transmembrane region" description="Helical" evidence="3">
    <location>
        <begin position="6"/>
        <end position="28"/>
    </location>
</feature>
<name>A0A8J2XM55_9MICO</name>
<feature type="compositionally biased region" description="Acidic residues" evidence="2">
    <location>
        <begin position="384"/>
        <end position="402"/>
    </location>
</feature>
<sequence>MTTSPTYLLAIAIIAALAGLIWIGIILATYRNLRAPILLSRAQRALGGIMVASLAVIIGVPAGVVSSYALIQRSTISTVFGDATGSTVAAEDLWADEPQVNVLLLGRDDGEDRTGVRPDTILVASIDTATGDSTLISVPRNLNQPIFPSGSALEERFPYGFDAFGPQESMINAVWTWAEGEPQAVDNPAALEPGMWATMQAVEGSLGLELDYYGAVNMKGFEDLVDSIGGVRINVERPIPMGGGTNQNTGTKYPIFNWIDPGEQVLDGYEALWYVRSREGADNYDRMCRQQRMLKTTLDQVDPHEVAMAYPRLAGSATRNIQTDIPQNEVGAFVELALRMQSGEIKSAQINNDVIATGNPDWDELHAWVQEQLDPQEPSQAEEATGEEATEPAPEETEEPAETEPPAPGIETEEGMCFPQGYDPNVLPQGYTPGAQG</sequence>
<feature type="domain" description="Cell envelope-related transcriptional attenuator" evidence="4">
    <location>
        <begin position="117"/>
        <end position="301"/>
    </location>
</feature>
<proteinExistence type="inferred from homology"/>